<evidence type="ECO:0000256" key="1">
    <source>
        <dbReference type="SAM" id="MobiDB-lite"/>
    </source>
</evidence>
<feature type="region of interest" description="Disordered" evidence="1">
    <location>
        <begin position="72"/>
        <end position="95"/>
    </location>
</feature>
<gene>
    <name evidence="2" type="ORF">ROHU_018385</name>
</gene>
<protein>
    <submittedName>
        <fullName evidence="2">Uncharacterized protein</fullName>
    </submittedName>
</protein>
<dbReference type="EMBL" id="QBIY01011775">
    <property type="protein sequence ID" value="RXN29509.1"/>
    <property type="molecule type" value="Genomic_DNA"/>
</dbReference>
<dbReference type="AlphaFoldDB" id="A0A498N558"/>
<comment type="caution">
    <text evidence="2">The sequence shown here is derived from an EMBL/GenBank/DDBJ whole genome shotgun (WGS) entry which is preliminary data.</text>
</comment>
<accession>A0A498N558</accession>
<reference evidence="2 3" key="1">
    <citation type="submission" date="2018-03" db="EMBL/GenBank/DDBJ databases">
        <title>Draft genome sequence of Rohu Carp (Labeo rohita).</title>
        <authorList>
            <person name="Das P."/>
            <person name="Kushwaha B."/>
            <person name="Joshi C.G."/>
            <person name="Kumar D."/>
            <person name="Nagpure N.S."/>
            <person name="Sahoo L."/>
            <person name="Das S.P."/>
            <person name="Bit A."/>
            <person name="Patnaik S."/>
            <person name="Meher P.K."/>
            <person name="Jayasankar P."/>
            <person name="Koringa P.G."/>
            <person name="Patel N.V."/>
            <person name="Hinsu A.T."/>
            <person name="Kumar R."/>
            <person name="Pandey M."/>
            <person name="Agarwal S."/>
            <person name="Srivastava S."/>
            <person name="Singh M."/>
            <person name="Iquebal M.A."/>
            <person name="Jaiswal S."/>
            <person name="Angadi U.B."/>
            <person name="Kumar N."/>
            <person name="Raza M."/>
            <person name="Shah T.M."/>
            <person name="Rai A."/>
            <person name="Jena J.K."/>
        </authorList>
    </citation>
    <scope>NUCLEOTIDE SEQUENCE [LARGE SCALE GENOMIC DNA]</scope>
    <source>
        <strain evidence="2">DASCIFA01</strain>
        <tissue evidence="2">Testis</tissue>
    </source>
</reference>
<name>A0A498N558_LABRO</name>
<proteinExistence type="predicted"/>
<sequence length="95" mass="10926">MSTNLLQSRLISFDQAKNSLEFLHREHTCTNEAMEIVFAKRLRNQNMIISRNVENQDNRESGKLFSEVSFGRCGDVAPLNNGSTDEQKRSQHAER</sequence>
<dbReference type="Proteomes" id="UP000290572">
    <property type="component" value="Unassembled WGS sequence"/>
</dbReference>
<evidence type="ECO:0000313" key="2">
    <source>
        <dbReference type="EMBL" id="RXN29509.1"/>
    </source>
</evidence>
<keyword evidence="3" id="KW-1185">Reference proteome</keyword>
<evidence type="ECO:0000313" key="3">
    <source>
        <dbReference type="Proteomes" id="UP000290572"/>
    </source>
</evidence>
<feature type="compositionally biased region" description="Basic and acidic residues" evidence="1">
    <location>
        <begin position="85"/>
        <end position="95"/>
    </location>
</feature>
<organism evidence="2 3">
    <name type="scientific">Labeo rohita</name>
    <name type="common">Indian major carp</name>
    <name type="synonym">Cyprinus rohita</name>
    <dbReference type="NCBI Taxonomy" id="84645"/>
    <lineage>
        <taxon>Eukaryota</taxon>
        <taxon>Metazoa</taxon>
        <taxon>Chordata</taxon>
        <taxon>Craniata</taxon>
        <taxon>Vertebrata</taxon>
        <taxon>Euteleostomi</taxon>
        <taxon>Actinopterygii</taxon>
        <taxon>Neopterygii</taxon>
        <taxon>Teleostei</taxon>
        <taxon>Ostariophysi</taxon>
        <taxon>Cypriniformes</taxon>
        <taxon>Cyprinidae</taxon>
        <taxon>Labeoninae</taxon>
        <taxon>Labeonini</taxon>
        <taxon>Labeo</taxon>
    </lineage>
</organism>